<comment type="caution">
    <text evidence="4">The sequence shown here is derived from an EMBL/GenBank/DDBJ whole genome shotgun (WGS) entry which is preliminary data.</text>
</comment>
<dbReference type="EMBL" id="JBEVCJ010000001">
    <property type="protein sequence ID" value="MET1253525.1"/>
    <property type="molecule type" value="Genomic_DNA"/>
</dbReference>
<feature type="binding site" evidence="3">
    <location>
        <position position="9"/>
    </location>
    <ligand>
        <name>Zn(2+)</name>
        <dbReference type="ChEBI" id="CHEBI:29105"/>
    </ligand>
</feature>
<keyword evidence="1 3" id="KW-0479">Metal-binding</keyword>
<evidence type="ECO:0000256" key="1">
    <source>
        <dbReference type="ARBA" id="ARBA00022723"/>
    </source>
</evidence>
<evidence type="ECO:0000256" key="2">
    <source>
        <dbReference type="ARBA" id="ARBA00022833"/>
    </source>
</evidence>
<accession>A0ABV2BNJ4</accession>
<proteinExistence type="inferred from homology"/>
<dbReference type="Proteomes" id="UP001548189">
    <property type="component" value="Unassembled WGS sequence"/>
</dbReference>
<comment type="subunit">
    <text evidence="3">Interacts with GyrB.</text>
</comment>
<comment type="function">
    <text evidence="3">Inhibits all the catalytic activities of DNA gyrase by preventing its interaction with DNA. Acts by binding directly to the C-terminal domain of GyrB, which probably disrupts DNA binding by the gyrase.</text>
</comment>
<evidence type="ECO:0000313" key="5">
    <source>
        <dbReference type="Proteomes" id="UP001548189"/>
    </source>
</evidence>
<dbReference type="Gene3D" id="3.30.50.10">
    <property type="entry name" value="Erythroid Transcription Factor GATA-1, subunit A"/>
    <property type="match status" value="1"/>
</dbReference>
<dbReference type="PANTHER" id="PTHR36150">
    <property type="entry name" value="DNA GYRASE INHIBITOR YACG"/>
    <property type="match status" value="1"/>
</dbReference>
<gene>
    <name evidence="3 4" type="primary">yacG</name>
    <name evidence="4" type="ORF">ABVT43_00145</name>
</gene>
<dbReference type="RefSeq" id="WP_353873066.1">
    <property type="nucleotide sequence ID" value="NZ_JBEVCJ010000001.1"/>
</dbReference>
<keyword evidence="5" id="KW-1185">Reference proteome</keyword>
<feature type="binding site" evidence="3">
    <location>
        <position position="28"/>
    </location>
    <ligand>
        <name>Zn(2+)</name>
        <dbReference type="ChEBI" id="CHEBI:29105"/>
    </ligand>
</feature>
<evidence type="ECO:0000256" key="3">
    <source>
        <dbReference type="HAMAP-Rule" id="MF_00649"/>
    </source>
</evidence>
<dbReference type="SUPFAM" id="SSF57716">
    <property type="entry name" value="Glucocorticoid receptor-like (DNA-binding domain)"/>
    <property type="match status" value="1"/>
</dbReference>
<name>A0ABV2BNJ4_9GAMM</name>
<protein>
    <recommendedName>
        <fullName evidence="3">DNA gyrase inhibitor YacG</fullName>
    </recommendedName>
</protein>
<dbReference type="InterPro" id="IPR005584">
    <property type="entry name" value="DNA_gyrase_inhibitor_YacG"/>
</dbReference>
<dbReference type="PANTHER" id="PTHR36150:SF1">
    <property type="entry name" value="DNA GYRASE INHIBITOR YACG"/>
    <property type="match status" value="1"/>
</dbReference>
<dbReference type="HAMAP" id="MF_00649">
    <property type="entry name" value="DNA_gyrase_inhibitor_YacG"/>
    <property type="match status" value="1"/>
</dbReference>
<feature type="binding site" evidence="3">
    <location>
        <position position="32"/>
    </location>
    <ligand>
        <name>Zn(2+)</name>
        <dbReference type="ChEBI" id="CHEBI:29105"/>
    </ligand>
</feature>
<dbReference type="InterPro" id="IPR013088">
    <property type="entry name" value="Znf_NHR/GATA"/>
</dbReference>
<reference evidence="4 5" key="1">
    <citation type="submission" date="2024-06" db="EMBL/GenBank/DDBJ databases">
        <authorList>
            <person name="Li F."/>
        </authorList>
    </citation>
    <scope>NUCLEOTIDE SEQUENCE [LARGE SCALE GENOMIC DNA]</scope>
    <source>
        <strain evidence="4 5">GXAS 311</strain>
    </source>
</reference>
<sequence>MNDDLIIACPTCRKSMRWKDCKEHRPFCSKRCQLIDLGEWANEKHTIAGQSVILPDNEDSQDF</sequence>
<keyword evidence="2 3" id="KW-0862">Zinc</keyword>
<evidence type="ECO:0000313" key="4">
    <source>
        <dbReference type="EMBL" id="MET1253525.1"/>
    </source>
</evidence>
<dbReference type="NCBIfam" id="NF001638">
    <property type="entry name" value="PRK00418.1"/>
    <property type="match status" value="1"/>
</dbReference>
<dbReference type="Pfam" id="PF03884">
    <property type="entry name" value="YacG"/>
    <property type="match status" value="1"/>
</dbReference>
<comment type="similarity">
    <text evidence="3">Belongs to the DNA gyrase inhibitor YacG family.</text>
</comment>
<organism evidence="4 5">
    <name type="scientific">Aliikangiella maris</name>
    <dbReference type="NCBI Taxonomy" id="3162458"/>
    <lineage>
        <taxon>Bacteria</taxon>
        <taxon>Pseudomonadati</taxon>
        <taxon>Pseudomonadota</taxon>
        <taxon>Gammaproteobacteria</taxon>
        <taxon>Oceanospirillales</taxon>
        <taxon>Pleioneaceae</taxon>
        <taxon>Aliikangiella</taxon>
    </lineage>
</organism>
<comment type="cofactor">
    <cofactor evidence="3">
        <name>Zn(2+)</name>
        <dbReference type="ChEBI" id="CHEBI:29105"/>
    </cofactor>
    <text evidence="3">Binds 1 zinc ion.</text>
</comment>
<feature type="binding site" evidence="3">
    <location>
        <position position="12"/>
    </location>
    <ligand>
        <name>Zn(2+)</name>
        <dbReference type="ChEBI" id="CHEBI:29105"/>
    </ligand>
</feature>